<dbReference type="Proteomes" id="UP000249396">
    <property type="component" value="Unassembled WGS sequence"/>
</dbReference>
<protein>
    <recommendedName>
        <fullName evidence="3">Class I SAM-dependent methyltransferase</fullName>
    </recommendedName>
</protein>
<evidence type="ECO:0000313" key="2">
    <source>
        <dbReference type="Proteomes" id="UP000249396"/>
    </source>
</evidence>
<comment type="caution">
    <text evidence="1">The sequence shown here is derived from an EMBL/GenBank/DDBJ whole genome shotgun (WGS) entry which is preliminary data.</text>
</comment>
<name>A0A2W4RHF0_9GAMM</name>
<dbReference type="CDD" id="cd02440">
    <property type="entry name" value="AdoMet_MTases"/>
    <property type="match status" value="1"/>
</dbReference>
<dbReference type="AlphaFoldDB" id="A0A2W4RHF0"/>
<dbReference type="EMBL" id="QJPH01000188">
    <property type="protein sequence ID" value="PZN83321.1"/>
    <property type="molecule type" value="Genomic_DNA"/>
</dbReference>
<proteinExistence type="predicted"/>
<dbReference type="PANTHER" id="PTHR43861">
    <property type="entry name" value="TRANS-ACONITATE 2-METHYLTRANSFERASE-RELATED"/>
    <property type="match status" value="1"/>
</dbReference>
<reference evidence="1 2" key="1">
    <citation type="journal article" date="2018" name="Aquat. Microb. Ecol.">
        <title>Gammaproteobacterial methanotrophs dominate.</title>
        <authorList>
            <person name="Rissanen A.J."/>
            <person name="Saarenheimo J."/>
            <person name="Tiirola M."/>
            <person name="Peura S."/>
            <person name="Aalto S.L."/>
            <person name="Karvinen A."/>
            <person name="Nykanen H."/>
        </authorList>
    </citation>
    <scope>NUCLEOTIDE SEQUENCE [LARGE SCALE GENOMIC DNA]</scope>
    <source>
        <strain evidence="1">AMbin10</strain>
    </source>
</reference>
<dbReference type="Pfam" id="PF13489">
    <property type="entry name" value="Methyltransf_23"/>
    <property type="match status" value="1"/>
</dbReference>
<organism evidence="1 2">
    <name type="scientific">Candidatus Methylumidiphilus alinenensis</name>
    <dbReference type="NCBI Taxonomy" id="2202197"/>
    <lineage>
        <taxon>Bacteria</taxon>
        <taxon>Pseudomonadati</taxon>
        <taxon>Pseudomonadota</taxon>
        <taxon>Gammaproteobacteria</taxon>
        <taxon>Methylococcales</taxon>
        <taxon>Candidatus Methylumidiphilus</taxon>
    </lineage>
</organism>
<sequence>MVEFDYLEGASYVLCDCDACGLIFQRDIPNDHLMERLYNHWIDPKKTFKKHLDKDGNLVQDGLEYFSVYAQEIMQFITYLGKNPSSLNFCDFGMGWGEWALMAKAFGCNSYGLELSNEKIEFAKLNGVNIINWDEISQYRFDFINTEQSFEHIPEPLKTLRHLSSGLKPDGILKISVPYAATSDIDRSLKIMDWKSPRNSKNSLMFVQPLEHINFFRRRTLLKLASQAGLEEVLIPTRIQYQYTTDFGGAKKIAKNILRPLYRNILKKGNYIFLRKA</sequence>
<dbReference type="InterPro" id="IPR029063">
    <property type="entry name" value="SAM-dependent_MTases_sf"/>
</dbReference>
<dbReference type="Gene3D" id="3.40.50.150">
    <property type="entry name" value="Vaccinia Virus protein VP39"/>
    <property type="match status" value="1"/>
</dbReference>
<accession>A0A2W4RHF0</accession>
<gene>
    <name evidence="1" type="ORF">DM484_04660</name>
</gene>
<evidence type="ECO:0008006" key="3">
    <source>
        <dbReference type="Google" id="ProtNLM"/>
    </source>
</evidence>
<dbReference type="SUPFAM" id="SSF53335">
    <property type="entry name" value="S-adenosyl-L-methionine-dependent methyltransferases"/>
    <property type="match status" value="1"/>
</dbReference>
<evidence type="ECO:0000313" key="1">
    <source>
        <dbReference type="EMBL" id="PZN83321.1"/>
    </source>
</evidence>